<dbReference type="InterPro" id="IPR028098">
    <property type="entry name" value="Glyco_trans_4-like_N"/>
</dbReference>
<dbReference type="Pfam" id="PF13439">
    <property type="entry name" value="Glyco_transf_4"/>
    <property type="match status" value="1"/>
</dbReference>
<evidence type="ECO:0000313" key="3">
    <source>
        <dbReference type="EMBL" id="MBM3116536.1"/>
    </source>
</evidence>
<comment type="caution">
    <text evidence="3">The sequence shown here is derived from an EMBL/GenBank/DDBJ whole genome shotgun (WGS) entry which is preliminary data.</text>
</comment>
<dbReference type="RefSeq" id="WP_203538778.1">
    <property type="nucleotide sequence ID" value="NZ_JAESND010000005.1"/>
</dbReference>
<sequence length="369" mass="40213">MKLLMTCAPIHPVPPRHSAAVEWWMYQVGLRTQHDMLIACTHQPGYAVDERVSERLRIHRVEIGRTYKRLFQKWTKLDPYGYAGRVLTQARRSGAELVYVHNSVTTYAEIKRRARGLPLVLHMHNEQPAAQLGADDRLVVPSRYLQDWYAANSRARDIRVIANGVDLDAPPQAPLALPKSTKRTVLFAGRFSEEKGALALANAFLASPGLAARCRLLLVGESDPARLTGARADYVRKVRDAVGRLGDGVFAGSLPPEGMQAAYRAADLVVVPSLFEEPFCMVAIEAMAAGVPVLASRRGGMPEYLIDGETGFLIGDPLDATGLAGDILRALDAPQRDAVIAASTAMVRARFGWSRIAADFDAYCAAVGG</sequence>
<dbReference type="PANTHER" id="PTHR12526:SF637">
    <property type="entry name" value="GLYCOSYLTRANSFERASE EPSF-RELATED"/>
    <property type="match status" value="1"/>
</dbReference>
<feature type="domain" description="Glycosyl transferase family 1" evidence="1">
    <location>
        <begin position="179"/>
        <end position="337"/>
    </location>
</feature>
<name>A0ABS2BLQ0_9NEIS</name>
<protein>
    <submittedName>
        <fullName evidence="3">Glycosyltransferase</fullName>
    </submittedName>
</protein>
<accession>A0ABS2BLQ0</accession>
<dbReference type="CDD" id="cd03801">
    <property type="entry name" value="GT4_PimA-like"/>
    <property type="match status" value="1"/>
</dbReference>
<dbReference type="SUPFAM" id="SSF53756">
    <property type="entry name" value="UDP-Glycosyltransferase/glycogen phosphorylase"/>
    <property type="match status" value="1"/>
</dbReference>
<proteinExistence type="predicted"/>
<dbReference type="Gene3D" id="3.40.50.2000">
    <property type="entry name" value="Glycogen Phosphorylase B"/>
    <property type="match status" value="2"/>
</dbReference>
<keyword evidence="4" id="KW-1185">Reference proteome</keyword>
<organism evidence="3 4">
    <name type="scientific">Jeongeupia naejangsanensis</name>
    <dbReference type="NCBI Taxonomy" id="613195"/>
    <lineage>
        <taxon>Bacteria</taxon>
        <taxon>Pseudomonadati</taxon>
        <taxon>Pseudomonadota</taxon>
        <taxon>Betaproteobacteria</taxon>
        <taxon>Neisseriales</taxon>
        <taxon>Chitinibacteraceae</taxon>
        <taxon>Jeongeupia</taxon>
    </lineage>
</organism>
<reference evidence="3 4" key="1">
    <citation type="submission" date="2021-01" db="EMBL/GenBank/DDBJ databases">
        <title>Draft Genome Sequence and Polyhydroxyalkanoate Biosynthetic Potential of Jeongeupia naejangsanensis Type Strain DSM 24253.</title>
        <authorList>
            <person name="Turrini P."/>
            <person name="Artuso I."/>
            <person name="Lugli G.A."/>
            <person name="Frangipani E."/>
            <person name="Ventura M."/>
            <person name="Visca P."/>
        </authorList>
    </citation>
    <scope>NUCLEOTIDE SEQUENCE [LARGE SCALE GENOMIC DNA]</scope>
    <source>
        <strain evidence="3 4">DSM 24253</strain>
    </source>
</reference>
<evidence type="ECO:0000259" key="1">
    <source>
        <dbReference type="Pfam" id="PF00534"/>
    </source>
</evidence>
<dbReference type="PANTHER" id="PTHR12526">
    <property type="entry name" value="GLYCOSYLTRANSFERASE"/>
    <property type="match status" value="1"/>
</dbReference>
<dbReference type="Pfam" id="PF00534">
    <property type="entry name" value="Glycos_transf_1"/>
    <property type="match status" value="1"/>
</dbReference>
<dbReference type="Proteomes" id="UP000809431">
    <property type="component" value="Unassembled WGS sequence"/>
</dbReference>
<gene>
    <name evidence="3" type="ORF">JMJ54_11905</name>
</gene>
<dbReference type="EMBL" id="JAESND010000005">
    <property type="protein sequence ID" value="MBM3116536.1"/>
    <property type="molecule type" value="Genomic_DNA"/>
</dbReference>
<dbReference type="InterPro" id="IPR001296">
    <property type="entry name" value="Glyco_trans_1"/>
</dbReference>
<evidence type="ECO:0000259" key="2">
    <source>
        <dbReference type="Pfam" id="PF13439"/>
    </source>
</evidence>
<evidence type="ECO:0000313" key="4">
    <source>
        <dbReference type="Proteomes" id="UP000809431"/>
    </source>
</evidence>
<feature type="domain" description="Glycosyltransferase subfamily 4-like N-terminal" evidence="2">
    <location>
        <begin position="33"/>
        <end position="168"/>
    </location>
</feature>